<proteinExistence type="predicted"/>
<dbReference type="Proteomes" id="UP000242498">
    <property type="component" value="Chromosome I"/>
</dbReference>
<dbReference type="AlphaFoldDB" id="A0A285C128"/>
<feature type="compositionally biased region" description="Polar residues" evidence="1">
    <location>
        <begin position="75"/>
        <end position="88"/>
    </location>
</feature>
<dbReference type="RefSeq" id="WP_197702884.1">
    <property type="nucleotide sequence ID" value="NZ_LT907782.1"/>
</dbReference>
<dbReference type="EMBL" id="LT907782">
    <property type="protein sequence ID" value="SNX61252.1"/>
    <property type="molecule type" value="Genomic_DNA"/>
</dbReference>
<reference evidence="2 3" key="1">
    <citation type="submission" date="2017-08" db="EMBL/GenBank/DDBJ databases">
        <authorList>
            <person name="de Groot N.N."/>
        </authorList>
    </citation>
    <scope>NUCLEOTIDE SEQUENCE [LARGE SCALE GENOMIC DNA]</scope>
    <source>
        <strain evidence="2 3">Nm15</strain>
    </source>
</reference>
<organism evidence="2 3">
    <name type="scientific">Nitrosomonas ureae</name>
    <dbReference type="NCBI Taxonomy" id="44577"/>
    <lineage>
        <taxon>Bacteria</taxon>
        <taxon>Pseudomonadati</taxon>
        <taxon>Pseudomonadota</taxon>
        <taxon>Betaproteobacteria</taxon>
        <taxon>Nitrosomonadales</taxon>
        <taxon>Nitrosomonadaceae</taxon>
        <taxon>Nitrosomonas</taxon>
    </lineage>
</organism>
<sequence>MSDSSDENKSRLPSHIAYSVEEGSNDKNHWHKIGAAWPTKEGGLSLQLNALPINGRIALRSREELERMRAERQQAPKQNQAQDINYTQ</sequence>
<accession>A0A285C128</accession>
<name>A0A285C128_9PROT</name>
<evidence type="ECO:0000256" key="1">
    <source>
        <dbReference type="SAM" id="MobiDB-lite"/>
    </source>
</evidence>
<protein>
    <submittedName>
        <fullName evidence="2">Uncharacterized protein</fullName>
    </submittedName>
</protein>
<evidence type="ECO:0000313" key="2">
    <source>
        <dbReference type="EMBL" id="SNX61252.1"/>
    </source>
</evidence>
<feature type="compositionally biased region" description="Basic and acidic residues" evidence="1">
    <location>
        <begin position="64"/>
        <end position="74"/>
    </location>
</feature>
<gene>
    <name evidence="2" type="ORF">SAMN06296273_2704</name>
</gene>
<evidence type="ECO:0000313" key="3">
    <source>
        <dbReference type="Proteomes" id="UP000242498"/>
    </source>
</evidence>
<feature type="region of interest" description="Disordered" evidence="1">
    <location>
        <begin position="64"/>
        <end position="88"/>
    </location>
</feature>